<feature type="compositionally biased region" description="Basic residues" evidence="1">
    <location>
        <begin position="35"/>
        <end position="53"/>
    </location>
</feature>
<dbReference type="Proteomes" id="UP001189429">
    <property type="component" value="Unassembled WGS sequence"/>
</dbReference>
<gene>
    <name evidence="2" type="ORF">PCOR1329_LOCUS75625</name>
</gene>
<organism evidence="2 3">
    <name type="scientific">Prorocentrum cordatum</name>
    <dbReference type="NCBI Taxonomy" id="2364126"/>
    <lineage>
        <taxon>Eukaryota</taxon>
        <taxon>Sar</taxon>
        <taxon>Alveolata</taxon>
        <taxon>Dinophyceae</taxon>
        <taxon>Prorocentrales</taxon>
        <taxon>Prorocentraceae</taxon>
        <taxon>Prorocentrum</taxon>
    </lineage>
</organism>
<sequence>RARRAGLRPDRLAAPRGEHAPAGDGDAAGRAPAVRGRRRGPAWRQRYALRRWQSRVPQRRAAGREEEAGGRDRRHEPAGLAQVFRGRRDAARVAGRGQVADGRPARRGRRLPRRQAGAGGRRRAVHAGRRSAAPEHWHRGVVAWRPPRGAEGVRGVQAGGSV</sequence>
<evidence type="ECO:0000313" key="3">
    <source>
        <dbReference type="Proteomes" id="UP001189429"/>
    </source>
</evidence>
<comment type="caution">
    <text evidence="2">The sequence shown here is derived from an EMBL/GenBank/DDBJ whole genome shotgun (WGS) entry which is preliminary data.</text>
</comment>
<accession>A0ABN9XHN5</accession>
<feature type="region of interest" description="Disordered" evidence="1">
    <location>
        <begin position="1"/>
        <end position="162"/>
    </location>
</feature>
<proteinExistence type="predicted"/>
<name>A0ABN9XHN5_9DINO</name>
<feature type="non-terminal residue" evidence="2">
    <location>
        <position position="1"/>
    </location>
</feature>
<feature type="compositionally biased region" description="Low complexity" evidence="1">
    <location>
        <begin position="92"/>
        <end position="102"/>
    </location>
</feature>
<feature type="compositionally biased region" description="Basic and acidic residues" evidence="1">
    <location>
        <begin position="7"/>
        <end position="21"/>
    </location>
</feature>
<evidence type="ECO:0000256" key="1">
    <source>
        <dbReference type="SAM" id="MobiDB-lite"/>
    </source>
</evidence>
<feature type="compositionally biased region" description="Low complexity" evidence="1">
    <location>
        <begin position="22"/>
        <end position="34"/>
    </location>
</feature>
<feature type="compositionally biased region" description="Basic and acidic residues" evidence="1">
    <location>
        <begin position="62"/>
        <end position="77"/>
    </location>
</feature>
<feature type="non-terminal residue" evidence="2">
    <location>
        <position position="162"/>
    </location>
</feature>
<dbReference type="EMBL" id="CAUYUJ010020336">
    <property type="protein sequence ID" value="CAK0897452.1"/>
    <property type="molecule type" value="Genomic_DNA"/>
</dbReference>
<protein>
    <submittedName>
        <fullName evidence="2">Uncharacterized protein</fullName>
    </submittedName>
</protein>
<feature type="compositionally biased region" description="Basic residues" evidence="1">
    <location>
        <begin position="120"/>
        <end position="129"/>
    </location>
</feature>
<keyword evidence="3" id="KW-1185">Reference proteome</keyword>
<reference evidence="2" key="1">
    <citation type="submission" date="2023-10" db="EMBL/GenBank/DDBJ databases">
        <authorList>
            <person name="Chen Y."/>
            <person name="Shah S."/>
            <person name="Dougan E. K."/>
            <person name="Thang M."/>
            <person name="Chan C."/>
        </authorList>
    </citation>
    <scope>NUCLEOTIDE SEQUENCE [LARGE SCALE GENOMIC DNA]</scope>
</reference>
<evidence type="ECO:0000313" key="2">
    <source>
        <dbReference type="EMBL" id="CAK0897452.1"/>
    </source>
</evidence>